<keyword evidence="1" id="KW-0812">Transmembrane</keyword>
<evidence type="ECO:0008006" key="4">
    <source>
        <dbReference type="Google" id="ProtNLM"/>
    </source>
</evidence>
<protein>
    <recommendedName>
        <fullName evidence="4">2TM domain-containing protein</fullName>
    </recommendedName>
</protein>
<evidence type="ECO:0000313" key="2">
    <source>
        <dbReference type="EMBL" id="MBW8683083.1"/>
    </source>
</evidence>
<feature type="transmembrane region" description="Helical" evidence="1">
    <location>
        <begin position="47"/>
        <end position="67"/>
    </location>
</feature>
<organism evidence="2 3">
    <name type="scientific">Chitinophaga rhizophila</name>
    <dbReference type="NCBI Taxonomy" id="2866212"/>
    <lineage>
        <taxon>Bacteria</taxon>
        <taxon>Pseudomonadati</taxon>
        <taxon>Bacteroidota</taxon>
        <taxon>Chitinophagia</taxon>
        <taxon>Chitinophagales</taxon>
        <taxon>Chitinophagaceae</taxon>
        <taxon>Chitinophaga</taxon>
    </lineage>
</organism>
<sequence>MPVNTGIPPPNVSRPGSNLKLICFVLLASVVLLCLMHFFGYMANNIAWPYFIAGMIYLPGLFLHVLVSGLRFTDCITEESYIKLTRLIYQHNIKDFSSFIKYAMRKYKS</sequence>
<dbReference type="RefSeq" id="WP_220248316.1">
    <property type="nucleotide sequence ID" value="NZ_JAICCF010000001.1"/>
</dbReference>
<feature type="transmembrane region" description="Helical" evidence="1">
    <location>
        <begin position="21"/>
        <end position="41"/>
    </location>
</feature>
<name>A0ABS7G987_9BACT</name>
<dbReference type="Proteomes" id="UP000812961">
    <property type="component" value="Unassembled WGS sequence"/>
</dbReference>
<accession>A0ABS7G987</accession>
<dbReference type="EMBL" id="JAICCF010000001">
    <property type="protein sequence ID" value="MBW8683083.1"/>
    <property type="molecule type" value="Genomic_DNA"/>
</dbReference>
<keyword evidence="3" id="KW-1185">Reference proteome</keyword>
<evidence type="ECO:0000313" key="3">
    <source>
        <dbReference type="Proteomes" id="UP000812961"/>
    </source>
</evidence>
<proteinExistence type="predicted"/>
<evidence type="ECO:0000256" key="1">
    <source>
        <dbReference type="SAM" id="Phobius"/>
    </source>
</evidence>
<keyword evidence="1" id="KW-1133">Transmembrane helix</keyword>
<reference evidence="2 3" key="1">
    <citation type="submission" date="2021-08" db="EMBL/GenBank/DDBJ databases">
        <title>The genome sequence of Chitinophaga sp. B61.</title>
        <authorList>
            <person name="Zhang X."/>
        </authorList>
    </citation>
    <scope>NUCLEOTIDE SEQUENCE [LARGE SCALE GENOMIC DNA]</scope>
    <source>
        <strain evidence="2 3">B61</strain>
    </source>
</reference>
<keyword evidence="1" id="KW-0472">Membrane</keyword>
<comment type="caution">
    <text evidence="2">The sequence shown here is derived from an EMBL/GenBank/DDBJ whole genome shotgun (WGS) entry which is preliminary data.</text>
</comment>
<gene>
    <name evidence="2" type="ORF">K1Y79_01940</name>
</gene>